<keyword evidence="2" id="KW-1133">Transmembrane helix</keyword>
<accession>A0A286RDD7</accession>
<evidence type="ECO:0000313" key="3">
    <source>
        <dbReference type="EMBL" id="ASV73952.1"/>
    </source>
</evidence>
<evidence type="ECO:0000313" key="4">
    <source>
        <dbReference type="Proteomes" id="UP000215086"/>
    </source>
</evidence>
<evidence type="ECO:0000256" key="1">
    <source>
        <dbReference type="SAM" id="MobiDB-lite"/>
    </source>
</evidence>
<feature type="region of interest" description="Disordered" evidence="1">
    <location>
        <begin position="1"/>
        <end position="54"/>
    </location>
</feature>
<gene>
    <name evidence="3" type="ORF">THTE_1350</name>
</gene>
<keyword evidence="2" id="KW-0812">Transmembrane</keyword>
<proteinExistence type="predicted"/>
<sequence>MSQADDPFKNLDEMMAPGPDLSPGAAPPDSDGLGIPPVSTAPEEELAPAKPPRPTLRERLRQIDIFTVMLGLSLLAIIIAVIVLAIELSRYQWDTSARSARQSVMAGRPPAVEVFRSV</sequence>
<dbReference type="KEGG" id="ttf:THTE_1350"/>
<name>A0A286RDD7_9BACT</name>
<dbReference type="Proteomes" id="UP000215086">
    <property type="component" value="Chromosome"/>
</dbReference>
<evidence type="ECO:0000256" key="2">
    <source>
        <dbReference type="SAM" id="Phobius"/>
    </source>
</evidence>
<feature type="compositionally biased region" description="Basic and acidic residues" evidence="1">
    <location>
        <begin position="1"/>
        <end position="12"/>
    </location>
</feature>
<keyword evidence="2" id="KW-0472">Membrane</keyword>
<protein>
    <submittedName>
        <fullName evidence="3">Uncharacterized protein</fullName>
    </submittedName>
</protein>
<dbReference type="RefSeq" id="WP_095414411.1">
    <property type="nucleotide sequence ID" value="NZ_CP018477.1"/>
</dbReference>
<dbReference type="AlphaFoldDB" id="A0A286RDD7"/>
<dbReference type="EMBL" id="CP018477">
    <property type="protein sequence ID" value="ASV73952.1"/>
    <property type="molecule type" value="Genomic_DNA"/>
</dbReference>
<reference evidence="3 4" key="1">
    <citation type="journal article" name="Front. Microbiol.">
        <title>Sugar Metabolism of the First Thermophilic Planctomycete Thermogutta terrifontis: Comparative Genomic and Transcriptomic Approaches.</title>
        <authorList>
            <person name="Elcheninov A.G."/>
            <person name="Menzel P."/>
            <person name="Gudbergsdottir S.R."/>
            <person name="Slesarev A.I."/>
            <person name="Kadnikov V.V."/>
            <person name="Krogh A."/>
            <person name="Bonch-Osmolovskaya E.A."/>
            <person name="Peng X."/>
            <person name="Kublanov I.V."/>
        </authorList>
    </citation>
    <scope>NUCLEOTIDE SEQUENCE [LARGE SCALE GENOMIC DNA]</scope>
    <source>
        <strain evidence="3 4">R1</strain>
    </source>
</reference>
<feature type="transmembrane region" description="Helical" evidence="2">
    <location>
        <begin position="63"/>
        <end position="86"/>
    </location>
</feature>
<keyword evidence="4" id="KW-1185">Reference proteome</keyword>
<organism evidence="3 4">
    <name type="scientific">Thermogutta terrifontis</name>
    <dbReference type="NCBI Taxonomy" id="1331910"/>
    <lineage>
        <taxon>Bacteria</taxon>
        <taxon>Pseudomonadati</taxon>
        <taxon>Planctomycetota</taxon>
        <taxon>Planctomycetia</taxon>
        <taxon>Pirellulales</taxon>
        <taxon>Thermoguttaceae</taxon>
        <taxon>Thermogutta</taxon>
    </lineage>
</organism>